<gene>
    <name evidence="1" type="ORF">JN11_03696</name>
</gene>
<organism evidence="1 2">
    <name type="scientific">Mucilaginibacter frigoritolerans</name>
    <dbReference type="NCBI Taxonomy" id="652788"/>
    <lineage>
        <taxon>Bacteria</taxon>
        <taxon>Pseudomonadati</taxon>
        <taxon>Bacteroidota</taxon>
        <taxon>Sphingobacteriia</taxon>
        <taxon>Sphingobacteriales</taxon>
        <taxon>Sphingobacteriaceae</taxon>
        <taxon>Mucilaginibacter</taxon>
    </lineage>
</organism>
<evidence type="ECO:0008006" key="3">
    <source>
        <dbReference type="Google" id="ProtNLM"/>
    </source>
</evidence>
<reference evidence="1 2" key="1">
    <citation type="submission" date="2019-07" db="EMBL/GenBank/DDBJ databases">
        <title>Genomic Encyclopedia of Archaeal and Bacterial Type Strains, Phase II (KMG-II): from individual species to whole genera.</title>
        <authorList>
            <person name="Goeker M."/>
        </authorList>
    </citation>
    <scope>NUCLEOTIDE SEQUENCE [LARGE SCALE GENOMIC DNA]</scope>
    <source>
        <strain evidence="1 2">ATCC BAA-1854</strain>
    </source>
</reference>
<comment type="caution">
    <text evidence="1">The sequence shown here is derived from an EMBL/GenBank/DDBJ whole genome shotgun (WGS) entry which is preliminary data.</text>
</comment>
<keyword evidence="2" id="KW-1185">Reference proteome</keyword>
<name>A0A562TUK4_9SPHI</name>
<evidence type="ECO:0000313" key="2">
    <source>
        <dbReference type="Proteomes" id="UP000317010"/>
    </source>
</evidence>
<dbReference type="AlphaFoldDB" id="A0A562TUK4"/>
<sequence length="75" mass="8841">MNIQSEKIELVKRLLDTNDEAVLQQIKDVFENLDKDFWNELPDHVKKGIARAKKQVSEGLLTPHDEVMKKYDKYL</sequence>
<proteinExistence type="predicted"/>
<protein>
    <recommendedName>
        <fullName evidence="3">Addiction module component</fullName>
    </recommendedName>
</protein>
<evidence type="ECO:0000313" key="1">
    <source>
        <dbReference type="EMBL" id="TWI97235.1"/>
    </source>
</evidence>
<dbReference type="RefSeq" id="WP_144914827.1">
    <property type="nucleotide sequence ID" value="NZ_VLLI01000011.1"/>
</dbReference>
<accession>A0A562TUK4</accession>
<dbReference type="Proteomes" id="UP000317010">
    <property type="component" value="Unassembled WGS sequence"/>
</dbReference>
<dbReference type="EMBL" id="VLLI01000011">
    <property type="protein sequence ID" value="TWI97235.1"/>
    <property type="molecule type" value="Genomic_DNA"/>
</dbReference>
<dbReference type="OrthoDB" id="963033at2"/>